<dbReference type="SUPFAM" id="SSF88946">
    <property type="entry name" value="Sigma2 domain of RNA polymerase sigma factors"/>
    <property type="match status" value="1"/>
</dbReference>
<evidence type="ECO:0000313" key="10">
    <source>
        <dbReference type="Proteomes" id="UP000654345"/>
    </source>
</evidence>
<dbReference type="InterPro" id="IPR007627">
    <property type="entry name" value="RNA_pol_sigma70_r2"/>
</dbReference>
<evidence type="ECO:0000256" key="5">
    <source>
        <dbReference type="ARBA" id="ARBA00023163"/>
    </source>
</evidence>
<evidence type="ECO:0000313" key="9">
    <source>
        <dbReference type="EMBL" id="GHO59568.1"/>
    </source>
</evidence>
<dbReference type="SUPFAM" id="SSF88659">
    <property type="entry name" value="Sigma3 and sigma4 domains of RNA polymerase sigma factors"/>
    <property type="match status" value="1"/>
</dbReference>
<dbReference type="InterPro" id="IPR000838">
    <property type="entry name" value="RNA_pol_sigma70_ECF_CS"/>
</dbReference>
<comment type="caution">
    <text evidence="9">The sequence shown here is derived from an EMBL/GenBank/DDBJ whole genome shotgun (WGS) entry which is preliminary data.</text>
</comment>
<keyword evidence="2 6" id="KW-0805">Transcription regulation</keyword>
<gene>
    <name evidence="9" type="ORF">KSB_80430</name>
</gene>
<dbReference type="InterPro" id="IPR013249">
    <property type="entry name" value="RNA_pol_sigma70_r4_t2"/>
</dbReference>
<dbReference type="Gene3D" id="1.10.1740.10">
    <property type="match status" value="1"/>
</dbReference>
<dbReference type="NCBIfam" id="TIGR02937">
    <property type="entry name" value="sigma70-ECF"/>
    <property type="match status" value="1"/>
</dbReference>
<dbReference type="PANTHER" id="PTHR43133">
    <property type="entry name" value="RNA POLYMERASE ECF-TYPE SIGMA FACTO"/>
    <property type="match status" value="1"/>
</dbReference>
<dbReference type="EMBL" id="BNJG01000003">
    <property type="protein sequence ID" value="GHO59568.1"/>
    <property type="molecule type" value="Genomic_DNA"/>
</dbReference>
<evidence type="ECO:0000259" key="8">
    <source>
        <dbReference type="Pfam" id="PF08281"/>
    </source>
</evidence>
<keyword evidence="5 6" id="KW-0804">Transcription</keyword>
<dbReference type="InterPro" id="IPR014284">
    <property type="entry name" value="RNA_pol_sigma-70_dom"/>
</dbReference>
<dbReference type="PROSITE" id="PS01063">
    <property type="entry name" value="SIGMA70_ECF"/>
    <property type="match status" value="1"/>
</dbReference>
<dbReference type="CDD" id="cd06171">
    <property type="entry name" value="Sigma70_r4"/>
    <property type="match status" value="1"/>
</dbReference>
<feature type="domain" description="RNA polymerase sigma-70 region 2" evidence="7">
    <location>
        <begin position="32"/>
        <end position="96"/>
    </location>
</feature>
<evidence type="ECO:0000256" key="1">
    <source>
        <dbReference type="ARBA" id="ARBA00010641"/>
    </source>
</evidence>
<proteinExistence type="inferred from homology"/>
<dbReference type="InterPro" id="IPR013325">
    <property type="entry name" value="RNA_pol_sigma_r2"/>
</dbReference>
<evidence type="ECO:0000256" key="4">
    <source>
        <dbReference type="ARBA" id="ARBA00023125"/>
    </source>
</evidence>
<dbReference type="PANTHER" id="PTHR43133:SF8">
    <property type="entry name" value="RNA POLYMERASE SIGMA FACTOR HI_1459-RELATED"/>
    <property type="match status" value="1"/>
</dbReference>
<evidence type="ECO:0000256" key="6">
    <source>
        <dbReference type="RuleBase" id="RU000716"/>
    </source>
</evidence>
<keyword evidence="4 6" id="KW-0238">DNA-binding</keyword>
<dbReference type="InterPro" id="IPR036388">
    <property type="entry name" value="WH-like_DNA-bd_sf"/>
</dbReference>
<protein>
    <recommendedName>
        <fullName evidence="6">RNA polymerase sigma factor</fullName>
    </recommendedName>
</protein>
<evidence type="ECO:0000256" key="3">
    <source>
        <dbReference type="ARBA" id="ARBA00023082"/>
    </source>
</evidence>
<evidence type="ECO:0000259" key="7">
    <source>
        <dbReference type="Pfam" id="PF04542"/>
    </source>
</evidence>
<dbReference type="Pfam" id="PF08281">
    <property type="entry name" value="Sigma70_r4_2"/>
    <property type="match status" value="1"/>
</dbReference>
<dbReference type="InterPro" id="IPR013324">
    <property type="entry name" value="RNA_pol_sigma_r3/r4-like"/>
</dbReference>
<sequence length="403" mass="46008">MIDYFERDAPMENMDEAIHHKAIQNIETILSSERPRLLRLCTRLTGDAHVAEDLVQETLLEAWKHLEGLREPEKISAWLSGIARNVYLRWARQQGRQQEQSLHLQTEPDESLNILEETLADDFDMEVELERKELAELLDRAMDLLPPETRTSLLERYVRESSLSEVASLMGVNIHTASMRLKRGTLALRRVLTDEFKLETEAYAPNENVEWTQLALWCHHCGQQRLLGKLDPVQGDLYLKCPACCPRANDYVSWNTGIKFLEGFKTFKPAISRLDKWASGYYRTALREGSVTCIDCGNQVPLNFGIPAETSSWIRQRNAIVIDLLCNHCGSRCHTCMDTLAFDLPEVQAFRHRYPRIRLLPPRSIEAEGVPALVATCESITSAAKIEVVATRERFDVLNIYGG</sequence>
<name>A0ABQ3V3R1_9CHLR</name>
<dbReference type="Gene3D" id="1.10.10.10">
    <property type="entry name" value="Winged helix-like DNA-binding domain superfamily/Winged helix DNA-binding domain"/>
    <property type="match status" value="1"/>
</dbReference>
<dbReference type="Proteomes" id="UP000654345">
    <property type="component" value="Unassembled WGS sequence"/>
</dbReference>
<dbReference type="Pfam" id="PF04542">
    <property type="entry name" value="Sigma70_r2"/>
    <property type="match status" value="1"/>
</dbReference>
<accession>A0ABQ3V3R1</accession>
<evidence type="ECO:0000256" key="2">
    <source>
        <dbReference type="ARBA" id="ARBA00023015"/>
    </source>
</evidence>
<feature type="domain" description="RNA polymerase sigma factor 70 region 4 type 2" evidence="8">
    <location>
        <begin position="136"/>
        <end position="184"/>
    </location>
</feature>
<organism evidence="9 10">
    <name type="scientific">Ktedonobacter robiniae</name>
    <dbReference type="NCBI Taxonomy" id="2778365"/>
    <lineage>
        <taxon>Bacteria</taxon>
        <taxon>Bacillati</taxon>
        <taxon>Chloroflexota</taxon>
        <taxon>Ktedonobacteria</taxon>
        <taxon>Ktedonobacterales</taxon>
        <taxon>Ktedonobacteraceae</taxon>
        <taxon>Ktedonobacter</taxon>
    </lineage>
</organism>
<keyword evidence="10" id="KW-1185">Reference proteome</keyword>
<comment type="similarity">
    <text evidence="1 6">Belongs to the sigma-70 factor family. ECF subfamily.</text>
</comment>
<keyword evidence="3 6" id="KW-0731">Sigma factor</keyword>
<reference evidence="9 10" key="1">
    <citation type="journal article" date="2021" name="Int. J. Syst. Evol. Microbiol.">
        <title>Reticulibacter mediterranei gen. nov., sp. nov., within the new family Reticulibacteraceae fam. nov., and Ktedonospora formicarum gen. nov., sp. nov., Ktedonobacter robiniae sp. nov., Dictyobacter formicarum sp. nov. and Dictyobacter arantiisoli sp. nov., belonging to the class Ktedonobacteria.</title>
        <authorList>
            <person name="Yabe S."/>
            <person name="Zheng Y."/>
            <person name="Wang C.M."/>
            <person name="Sakai Y."/>
            <person name="Abe K."/>
            <person name="Yokota A."/>
            <person name="Donadio S."/>
            <person name="Cavaletti L."/>
            <person name="Monciardini P."/>
        </authorList>
    </citation>
    <scope>NUCLEOTIDE SEQUENCE [LARGE SCALE GENOMIC DNA]</scope>
    <source>
        <strain evidence="9 10">SOSP1-30</strain>
    </source>
</reference>
<dbReference type="InterPro" id="IPR039425">
    <property type="entry name" value="RNA_pol_sigma-70-like"/>
</dbReference>